<proteinExistence type="predicted"/>
<dbReference type="Proteomes" id="UP001497535">
    <property type="component" value="Unassembled WGS sequence"/>
</dbReference>
<protein>
    <submittedName>
        <fullName evidence="1">Uncharacterized protein</fullName>
    </submittedName>
</protein>
<keyword evidence="2" id="KW-1185">Reference proteome</keyword>
<accession>A0ACB0XQ66</accession>
<sequence length="75" mass="9017">MVLFFFYFPFFFFSLTLSLFNILFLHFCLPSTLFFKNKNKKVLCILREIKAIFGRNTYSVWGVCLPFFFQSILFG</sequence>
<dbReference type="EMBL" id="CAVMJV010000002">
    <property type="protein sequence ID" value="CAK5012760.1"/>
    <property type="molecule type" value="Genomic_DNA"/>
</dbReference>
<gene>
    <name evidence="1" type="ORF">MENTE1834_LOCUS2216</name>
</gene>
<evidence type="ECO:0000313" key="1">
    <source>
        <dbReference type="EMBL" id="CAK5012760.1"/>
    </source>
</evidence>
<name>A0ACB0XQ66_MELEN</name>
<reference evidence="1" key="1">
    <citation type="submission" date="2023-11" db="EMBL/GenBank/DDBJ databases">
        <authorList>
            <person name="Poullet M."/>
        </authorList>
    </citation>
    <scope>NUCLEOTIDE SEQUENCE</scope>
    <source>
        <strain evidence="1">E1834</strain>
    </source>
</reference>
<organism evidence="1 2">
    <name type="scientific">Meloidogyne enterolobii</name>
    <name type="common">Root-knot nematode worm</name>
    <name type="synonym">Meloidogyne mayaguensis</name>
    <dbReference type="NCBI Taxonomy" id="390850"/>
    <lineage>
        <taxon>Eukaryota</taxon>
        <taxon>Metazoa</taxon>
        <taxon>Ecdysozoa</taxon>
        <taxon>Nematoda</taxon>
        <taxon>Chromadorea</taxon>
        <taxon>Rhabditida</taxon>
        <taxon>Tylenchina</taxon>
        <taxon>Tylenchomorpha</taxon>
        <taxon>Tylenchoidea</taxon>
        <taxon>Meloidogynidae</taxon>
        <taxon>Meloidogyninae</taxon>
        <taxon>Meloidogyne</taxon>
    </lineage>
</organism>
<evidence type="ECO:0000313" key="2">
    <source>
        <dbReference type="Proteomes" id="UP001497535"/>
    </source>
</evidence>
<comment type="caution">
    <text evidence="1">The sequence shown here is derived from an EMBL/GenBank/DDBJ whole genome shotgun (WGS) entry which is preliminary data.</text>
</comment>